<protein>
    <recommendedName>
        <fullName evidence="2">SAP domain-containing protein</fullName>
    </recommendedName>
</protein>
<name>A0A1D1ZQ59_AUXPR</name>
<evidence type="ECO:0000313" key="3">
    <source>
        <dbReference type="EMBL" id="JAT69048.1"/>
    </source>
</evidence>
<dbReference type="AlphaFoldDB" id="A0A1D1ZQ59"/>
<comment type="similarity">
    <text evidence="1">Belongs to the Iojap/RsfS family.</text>
</comment>
<dbReference type="Pfam" id="PF02410">
    <property type="entry name" value="RsfS"/>
    <property type="match status" value="1"/>
</dbReference>
<sequence>MLRRLVAQACALGLRSSASVGTTHPNRLFESLRINAAFSSAGIVEEVQGERDLNVVHLPTDLRSVARLNPALHDAIVRASAYSSQGSERPLHAHLAAVLADRGLPCKDTLSLGTIGRLRVADLRASLDAVGGDPAGTKDVLTQRLVHMLQQESGGLAQTPPEAMPSAPLASTPAGRFGVAAKVPHRPRPSTAHLPSFRPDPLALAAALAAAHASNVVVLDVAGRCAVADAMVVATGRSPAQLRGQAEAVVDWLERGARGAGCAPPGCRVEGGHGAEWLLVDGGRVIVHLMLEGARRAYDLEALWGEEGRSVHSVEAAPGVQTLDGLMPGAGA</sequence>
<feature type="domain" description="SAP" evidence="2">
    <location>
        <begin position="115"/>
        <end position="149"/>
    </location>
</feature>
<dbReference type="InterPro" id="IPR004394">
    <property type="entry name" value="Iojap/RsfS/C7orf30"/>
</dbReference>
<dbReference type="InterPro" id="IPR043519">
    <property type="entry name" value="NT_sf"/>
</dbReference>
<evidence type="ECO:0000259" key="2">
    <source>
        <dbReference type="PROSITE" id="PS50800"/>
    </source>
</evidence>
<dbReference type="PANTHER" id="PTHR21043">
    <property type="entry name" value="IOJAP SUPERFAMILY ORTHOLOG"/>
    <property type="match status" value="1"/>
</dbReference>
<reference evidence="3" key="1">
    <citation type="submission" date="2015-08" db="EMBL/GenBank/DDBJ databases">
        <authorList>
            <person name="Babu N.S."/>
            <person name="Beckwith C.J."/>
            <person name="Beseler K.G."/>
            <person name="Brison A."/>
            <person name="Carone J.V."/>
            <person name="Caskin T.P."/>
            <person name="Diamond M."/>
            <person name="Durham M.E."/>
            <person name="Foxe J.M."/>
            <person name="Go M."/>
            <person name="Henderson B.A."/>
            <person name="Jones I.B."/>
            <person name="McGettigan J.A."/>
            <person name="Micheletti S.J."/>
            <person name="Nasrallah M.E."/>
            <person name="Ortiz D."/>
            <person name="Piller C.R."/>
            <person name="Privatt S.R."/>
            <person name="Schneider S.L."/>
            <person name="Sharp S."/>
            <person name="Smith T.C."/>
            <person name="Stanton J.D."/>
            <person name="Ullery H.E."/>
            <person name="Wilson R.J."/>
            <person name="Serrano M.G."/>
            <person name="Buck G."/>
            <person name="Lee V."/>
            <person name="Wang Y."/>
            <person name="Carvalho R."/>
            <person name="Voegtly L."/>
            <person name="Shi R."/>
            <person name="Duckworth R."/>
            <person name="Johnson A."/>
            <person name="Loviza R."/>
            <person name="Walstead R."/>
            <person name="Shah Z."/>
            <person name="Kiflezghi M."/>
            <person name="Wade K."/>
            <person name="Ball S.L."/>
            <person name="Bradley K.W."/>
            <person name="Asai D.J."/>
            <person name="Bowman C.A."/>
            <person name="Russell D.A."/>
            <person name="Pope W.H."/>
            <person name="Jacobs-Sera D."/>
            <person name="Hendrix R.W."/>
            <person name="Hatfull G.F."/>
        </authorList>
    </citation>
    <scope>NUCLEOTIDE SEQUENCE</scope>
</reference>
<dbReference type="NCBIfam" id="TIGR00090">
    <property type="entry name" value="rsfS_iojap_ybeB"/>
    <property type="match status" value="1"/>
</dbReference>
<evidence type="ECO:0000256" key="1">
    <source>
        <dbReference type="ARBA" id="ARBA00010574"/>
    </source>
</evidence>
<proteinExistence type="inferred from homology"/>
<dbReference type="HAMAP" id="MF_01477">
    <property type="entry name" value="Iojap_RsfS"/>
    <property type="match status" value="1"/>
</dbReference>
<gene>
    <name evidence="3" type="ORF">g.63812</name>
</gene>
<dbReference type="InterPro" id="IPR003034">
    <property type="entry name" value="SAP_dom"/>
</dbReference>
<dbReference type="GO" id="GO:0043023">
    <property type="term" value="F:ribosomal large subunit binding"/>
    <property type="evidence" value="ECO:0007669"/>
    <property type="project" value="TreeGrafter"/>
</dbReference>
<dbReference type="GO" id="GO:0017148">
    <property type="term" value="P:negative regulation of translation"/>
    <property type="evidence" value="ECO:0007669"/>
    <property type="project" value="TreeGrafter"/>
</dbReference>
<dbReference type="GO" id="GO:0090071">
    <property type="term" value="P:negative regulation of ribosome biogenesis"/>
    <property type="evidence" value="ECO:0007669"/>
    <property type="project" value="TreeGrafter"/>
</dbReference>
<dbReference type="PANTHER" id="PTHR21043:SF0">
    <property type="entry name" value="MITOCHONDRIAL ASSEMBLY OF RIBOSOMAL LARGE SUBUNIT PROTEIN 1"/>
    <property type="match status" value="1"/>
</dbReference>
<dbReference type="PROSITE" id="PS50800">
    <property type="entry name" value="SAP"/>
    <property type="match status" value="1"/>
</dbReference>
<dbReference type="EMBL" id="GDKF01009574">
    <property type="protein sequence ID" value="JAT69048.1"/>
    <property type="molecule type" value="Transcribed_RNA"/>
</dbReference>
<dbReference type="Gene3D" id="3.30.460.10">
    <property type="entry name" value="Beta Polymerase, domain 2"/>
    <property type="match status" value="1"/>
</dbReference>
<dbReference type="SUPFAM" id="SSF81301">
    <property type="entry name" value="Nucleotidyltransferase"/>
    <property type="match status" value="1"/>
</dbReference>
<organism evidence="3">
    <name type="scientific">Auxenochlorella protothecoides</name>
    <name type="common">Green microalga</name>
    <name type="synonym">Chlorella protothecoides</name>
    <dbReference type="NCBI Taxonomy" id="3075"/>
    <lineage>
        <taxon>Eukaryota</taxon>
        <taxon>Viridiplantae</taxon>
        <taxon>Chlorophyta</taxon>
        <taxon>core chlorophytes</taxon>
        <taxon>Trebouxiophyceae</taxon>
        <taxon>Chlorellales</taxon>
        <taxon>Chlorellaceae</taxon>
        <taxon>Auxenochlorella</taxon>
    </lineage>
</organism>
<accession>A0A1D1ZQ59</accession>